<evidence type="ECO:0000256" key="2">
    <source>
        <dbReference type="ARBA" id="ARBA00023015"/>
    </source>
</evidence>
<evidence type="ECO:0000259" key="6">
    <source>
        <dbReference type="PROSITE" id="PS51005"/>
    </source>
</evidence>
<organism evidence="7 8">
    <name type="scientific">Hevea brasiliensis</name>
    <name type="common">Para rubber tree</name>
    <name type="synonym">Siphonia brasiliensis</name>
    <dbReference type="NCBI Taxonomy" id="3981"/>
    <lineage>
        <taxon>Eukaryota</taxon>
        <taxon>Viridiplantae</taxon>
        <taxon>Streptophyta</taxon>
        <taxon>Embryophyta</taxon>
        <taxon>Tracheophyta</taxon>
        <taxon>Spermatophyta</taxon>
        <taxon>Magnoliopsida</taxon>
        <taxon>eudicotyledons</taxon>
        <taxon>Gunneridae</taxon>
        <taxon>Pentapetalae</taxon>
        <taxon>rosids</taxon>
        <taxon>fabids</taxon>
        <taxon>Malpighiales</taxon>
        <taxon>Euphorbiaceae</taxon>
        <taxon>Crotonoideae</taxon>
        <taxon>Micrandreae</taxon>
        <taxon>Hevea</taxon>
    </lineage>
</organism>
<dbReference type="PANTHER" id="PTHR31989">
    <property type="entry name" value="NAC DOMAIN-CONTAINING PROTEIN 82-RELATED"/>
    <property type="match status" value="1"/>
</dbReference>
<dbReference type="PROSITE" id="PS51005">
    <property type="entry name" value="NAC"/>
    <property type="match status" value="1"/>
</dbReference>
<keyword evidence="4" id="KW-0804">Transcription</keyword>
<dbReference type="InterPro" id="IPR003441">
    <property type="entry name" value="NAC-dom"/>
</dbReference>
<dbReference type="InterPro" id="IPR036093">
    <property type="entry name" value="NAC_dom_sf"/>
</dbReference>
<evidence type="ECO:0000256" key="4">
    <source>
        <dbReference type="ARBA" id="ARBA00023163"/>
    </source>
</evidence>
<proteinExistence type="predicted"/>
<keyword evidence="5" id="KW-0539">Nucleus</keyword>
<gene>
    <name evidence="7" type="ORF">P3X46_005197</name>
</gene>
<feature type="domain" description="NAC" evidence="6">
    <location>
        <begin position="5"/>
        <end position="141"/>
    </location>
</feature>
<sequence length="256" mass="29545">MQATYPLGVLIRPNDKELLQILVAKIQGYDDPRIPVININDCEPWELPQFSGVDSSDREWYFFRRRQEPNHRTTKAGYYKVTGKGIKIKDRQEEIGTKTFLVYYKGRTPKGVITGWKMHEINATCLPEHQRSFILCKLIDRSDNESYLPNYNEGEQVYNMVGSDSYQMTNYSTFNAGETSWSENQATDNGIPQQEATELTPYPESFDAWTFDGWTGQNCTSNNWLAPPEAEQGLFYDNFGSSMFPPEASQFYGYTY</sequence>
<evidence type="ECO:0000256" key="3">
    <source>
        <dbReference type="ARBA" id="ARBA00023125"/>
    </source>
</evidence>
<evidence type="ECO:0000313" key="8">
    <source>
        <dbReference type="Proteomes" id="UP001174677"/>
    </source>
</evidence>
<dbReference type="EMBL" id="JARPOI010000003">
    <property type="protein sequence ID" value="KAJ9185585.1"/>
    <property type="molecule type" value="Genomic_DNA"/>
</dbReference>
<protein>
    <recommendedName>
        <fullName evidence="6">NAC domain-containing protein</fullName>
    </recommendedName>
</protein>
<keyword evidence="8" id="KW-1185">Reference proteome</keyword>
<accession>A0ABQ9N1N2</accession>
<comment type="caution">
    <text evidence="7">The sequence shown here is derived from an EMBL/GenBank/DDBJ whole genome shotgun (WGS) entry which is preliminary data.</text>
</comment>
<keyword evidence="3" id="KW-0238">DNA-binding</keyword>
<dbReference type="Gene3D" id="2.170.150.80">
    <property type="entry name" value="NAC domain"/>
    <property type="match status" value="1"/>
</dbReference>
<reference evidence="7" key="1">
    <citation type="journal article" date="2023" name="Plant Biotechnol. J.">
        <title>Chromosome-level wild Hevea brasiliensis genome provides new tools for genomic-assisted breeding and valuable loci to elevate rubber yield.</title>
        <authorList>
            <person name="Cheng H."/>
            <person name="Song X."/>
            <person name="Hu Y."/>
            <person name="Wu T."/>
            <person name="Yang Q."/>
            <person name="An Z."/>
            <person name="Feng S."/>
            <person name="Deng Z."/>
            <person name="Wu W."/>
            <person name="Zeng X."/>
            <person name="Tu M."/>
            <person name="Wang X."/>
            <person name="Huang H."/>
        </authorList>
    </citation>
    <scope>NUCLEOTIDE SEQUENCE</scope>
    <source>
        <strain evidence="7">MT/VB/25A 57/8</strain>
    </source>
</reference>
<dbReference type="Pfam" id="PF02365">
    <property type="entry name" value="NAM"/>
    <property type="match status" value="1"/>
</dbReference>
<evidence type="ECO:0000256" key="1">
    <source>
        <dbReference type="ARBA" id="ARBA00004123"/>
    </source>
</evidence>
<evidence type="ECO:0000313" key="7">
    <source>
        <dbReference type="EMBL" id="KAJ9185585.1"/>
    </source>
</evidence>
<dbReference type="Proteomes" id="UP001174677">
    <property type="component" value="Chromosome 3"/>
</dbReference>
<evidence type="ECO:0000256" key="5">
    <source>
        <dbReference type="ARBA" id="ARBA00023242"/>
    </source>
</evidence>
<keyword evidence="2" id="KW-0805">Transcription regulation</keyword>
<comment type="subcellular location">
    <subcellularLocation>
        <location evidence="1">Nucleus</location>
    </subcellularLocation>
</comment>
<dbReference type="SUPFAM" id="SSF101941">
    <property type="entry name" value="NAC domain"/>
    <property type="match status" value="1"/>
</dbReference>
<name>A0ABQ9N1N2_HEVBR</name>